<dbReference type="EMBL" id="CP012117">
    <property type="protein sequence ID" value="ANP26770.1"/>
    <property type="molecule type" value="Genomic_DNA"/>
</dbReference>
<dbReference type="InterPro" id="IPR006311">
    <property type="entry name" value="TAT_signal"/>
</dbReference>
<dbReference type="AlphaFoldDB" id="A0A1B0ZFP9"/>
<dbReference type="Proteomes" id="UP000092596">
    <property type="component" value="Chromosome"/>
</dbReference>
<dbReference type="RefSeq" id="WP_065247138.1">
    <property type="nucleotide sequence ID" value="NZ_CP012117.1"/>
</dbReference>
<name>A0A1B0ZFP9_9MICO</name>
<evidence type="ECO:0000313" key="2">
    <source>
        <dbReference type="Proteomes" id="UP000092596"/>
    </source>
</evidence>
<dbReference type="PATRIC" id="fig|1630135.4.peg.213"/>
<evidence type="ECO:0008006" key="3">
    <source>
        <dbReference type="Google" id="ProtNLM"/>
    </source>
</evidence>
<dbReference type="SUPFAM" id="SSF53850">
    <property type="entry name" value="Periplasmic binding protein-like II"/>
    <property type="match status" value="1"/>
</dbReference>
<dbReference type="InterPro" id="IPR006059">
    <property type="entry name" value="SBP"/>
</dbReference>
<dbReference type="KEGG" id="dva:DAD186_02110"/>
<dbReference type="Pfam" id="PF01547">
    <property type="entry name" value="SBP_bac_1"/>
    <property type="match status" value="1"/>
</dbReference>
<dbReference type="PANTHER" id="PTHR43649">
    <property type="entry name" value="ARABINOSE-BINDING PROTEIN-RELATED"/>
    <property type="match status" value="1"/>
</dbReference>
<dbReference type="PANTHER" id="PTHR43649:SF14">
    <property type="entry name" value="BLR3389 PROTEIN"/>
    <property type="match status" value="1"/>
</dbReference>
<dbReference type="Gene3D" id="3.40.190.10">
    <property type="entry name" value="Periplasmic binding protein-like II"/>
    <property type="match status" value="2"/>
</dbReference>
<reference evidence="1 2" key="1">
    <citation type="submission" date="2015-06" db="EMBL/GenBank/DDBJ databases">
        <title>Investigation of pathophysiology for high-risk pregnancy and development of treatment modality based on it.</title>
        <authorList>
            <person name="Kim B.-C."/>
            <person name="Lim S."/>
        </authorList>
    </citation>
    <scope>NUCLEOTIDE SEQUENCE [LARGE SCALE GENOMIC DNA]</scope>
    <source>
        <strain evidence="1 2">AD1-86</strain>
    </source>
</reference>
<protein>
    <recommendedName>
        <fullName evidence="3">Extracellular solute-binding protein</fullName>
    </recommendedName>
</protein>
<dbReference type="InterPro" id="IPR050490">
    <property type="entry name" value="Bact_solute-bd_prot1"/>
</dbReference>
<accession>A0A1B0ZFP9</accession>
<organism evidence="1 2">
    <name type="scientific">Dermabacter vaginalis</name>
    <dbReference type="NCBI Taxonomy" id="1630135"/>
    <lineage>
        <taxon>Bacteria</taxon>
        <taxon>Bacillati</taxon>
        <taxon>Actinomycetota</taxon>
        <taxon>Actinomycetes</taxon>
        <taxon>Micrococcales</taxon>
        <taxon>Dermabacteraceae</taxon>
        <taxon>Dermabacter</taxon>
    </lineage>
</organism>
<gene>
    <name evidence="1" type="ORF">DAD186_02110</name>
</gene>
<dbReference type="STRING" id="1630135.DAD186_02110"/>
<dbReference type="PROSITE" id="PS51318">
    <property type="entry name" value="TAT"/>
    <property type="match status" value="1"/>
</dbReference>
<proteinExistence type="predicted"/>
<evidence type="ECO:0000313" key="1">
    <source>
        <dbReference type="EMBL" id="ANP26770.1"/>
    </source>
</evidence>
<sequence length="462" mass="51057">MHPPVTVTSEIPRRGFLRVAGGAAVALPLGMLAGCGTERDASTLRIAFQQFGSDTNLQRWLAGVAEAFTAKNPGTSVELVPIVAATNDYFTKNELLMASPRSCPDVVFEDSFILQSDIAAGYLQPIDDLVEAWEAWETFYPASKEAAKDPEGRVHFIPTETDTRGIYYNKRVFEKAGLPTEWQPRTWDDIAETAAVIRDANIGATGMFMFCGKAQGETASMQGFEMLLYGTKDTLYNPDTQKWVAGSQGFIDSLAFFKRQFDEGLTLPVARHFDPNLMDAVQATMFPEGELGILVDGSWISFLWAEGSLAPWPTWPEDVGVAAMPTQHGETPGSTTLSGGWGWTIPTHARDRDMSFELIKDLCSLEKQVQRNISGGTLTTRRDVAMNEEYRSYSPTVGFFTDMLESAYYRPAFAVYPEVSTALQDTMDTVMVGDKTPEQAAKWYDAKLIELVGEENVETRKA</sequence>